<feature type="transmembrane region" description="Helical" evidence="2">
    <location>
        <begin position="21"/>
        <end position="42"/>
    </location>
</feature>
<dbReference type="Proteomes" id="UP001447842">
    <property type="component" value="Chromosome"/>
</dbReference>
<proteinExistence type="predicted"/>
<evidence type="ECO:0000313" key="3">
    <source>
        <dbReference type="EMBL" id="XAU15445.1"/>
    </source>
</evidence>
<gene>
    <name evidence="3" type="ORF">WCY31_01790</name>
</gene>
<feature type="region of interest" description="Disordered" evidence="1">
    <location>
        <begin position="115"/>
        <end position="137"/>
    </location>
</feature>
<evidence type="ECO:0000256" key="1">
    <source>
        <dbReference type="SAM" id="MobiDB-lite"/>
    </source>
</evidence>
<name>A0ABZ3HCL6_9BACT</name>
<sequence length="137" mass="15725">MTAMELERSRMSDNPVYVNPFLLFIVLLGAPYVFFLVLLVLVTGELDILLLIETVWQGEWSAYMKTWAIGSFVLALLGALFFGGYRTERYLLRKRSSRSVTPQRGVHHSHFVIEAEPEPKDETRYADLDDAMESPRP</sequence>
<keyword evidence="2" id="KW-0472">Membrane</keyword>
<keyword evidence="2" id="KW-0812">Transmembrane</keyword>
<keyword evidence="2" id="KW-1133">Transmembrane helix</keyword>
<dbReference type="RefSeq" id="WP_345970532.1">
    <property type="nucleotide sequence ID" value="NZ_CP147920.1"/>
</dbReference>
<organism evidence="3 4">
    <name type="scientific">Sulfurimonas diazotrophicus</name>
    <dbReference type="NCBI Taxonomy" id="3131939"/>
    <lineage>
        <taxon>Bacteria</taxon>
        <taxon>Pseudomonadati</taxon>
        <taxon>Campylobacterota</taxon>
        <taxon>Epsilonproteobacteria</taxon>
        <taxon>Campylobacterales</taxon>
        <taxon>Sulfurimonadaceae</taxon>
        <taxon>Sulfurimonas</taxon>
    </lineage>
</organism>
<feature type="transmembrane region" description="Helical" evidence="2">
    <location>
        <begin position="62"/>
        <end position="85"/>
    </location>
</feature>
<protein>
    <submittedName>
        <fullName evidence="3">Uncharacterized protein</fullName>
    </submittedName>
</protein>
<accession>A0ABZ3HCL6</accession>
<evidence type="ECO:0000256" key="2">
    <source>
        <dbReference type="SAM" id="Phobius"/>
    </source>
</evidence>
<keyword evidence="4" id="KW-1185">Reference proteome</keyword>
<reference evidence="3 4" key="1">
    <citation type="submission" date="2024-03" db="EMBL/GenBank/DDBJ databases">
        <title>Sulfurimonas sp. HSL3-1.</title>
        <authorList>
            <person name="Wang S."/>
        </authorList>
    </citation>
    <scope>NUCLEOTIDE SEQUENCE [LARGE SCALE GENOMIC DNA]</scope>
    <source>
        <strain evidence="3 4">HSL3-1</strain>
    </source>
</reference>
<evidence type="ECO:0000313" key="4">
    <source>
        <dbReference type="Proteomes" id="UP001447842"/>
    </source>
</evidence>
<dbReference type="EMBL" id="CP147920">
    <property type="protein sequence ID" value="XAU15445.1"/>
    <property type="molecule type" value="Genomic_DNA"/>
</dbReference>